<keyword evidence="2" id="KW-0732">Signal</keyword>
<comment type="caution">
    <text evidence="3">The sequence shown here is derived from an EMBL/GenBank/DDBJ whole genome shotgun (WGS) entry which is preliminary data.</text>
</comment>
<evidence type="ECO:0000313" key="3">
    <source>
        <dbReference type="EMBL" id="PNH06015.1"/>
    </source>
</evidence>
<sequence length="536" mass="56457">MASGALGLLLWAYAPFFSAQLAGGASLSGPLGVEAGCSPLRADAGDQQSSNDTWLLSNCALDLADPAPFASHDPRAWLPAATRAAVPPSASFQLSNVTLRAASCVSVWELAARECTFRVAGAWPSPGLEAGPGFLFFPALTGATSYARRLNVTCPTDQWSTLAAAASPPGLQPCGTATVTSGAQLLAVLAALQPDHARLLITLAANISLPASRTPLRVAAPFNASNPTTLASGPALIDNEDDPEPLALVYRNATLAGLGCPGAMLGAATSAVPKQQRPTELDLRGRRNALQLVQPGSGGTGDDNAPRVVLSFSDMALVNIPLGPLSSWPRGFLATWSHLGLNRDPSAPVQLQQMRMLLILNAQVIRYFSYWYDGVAVRYSRLVSLVVEERQSAAWLLSYTKPSVQTLGDDGSVTLRGFGRTFIDNYNVSTRAEPLLTPPEPVELDLWSADDPPAPPSAVALVRSSDELLQRLQEPDASSIRTLLLLSNVTIDAATWPVVERVLHDAASPPPTDPAWRPGQLPDDAAGPPVHGFPSD</sequence>
<name>A0A2J8A0J1_9CHLO</name>
<dbReference type="AlphaFoldDB" id="A0A2J8A0J1"/>
<accession>A0A2J8A0J1</accession>
<organism evidence="3 4">
    <name type="scientific">Tetrabaena socialis</name>
    <dbReference type="NCBI Taxonomy" id="47790"/>
    <lineage>
        <taxon>Eukaryota</taxon>
        <taxon>Viridiplantae</taxon>
        <taxon>Chlorophyta</taxon>
        <taxon>core chlorophytes</taxon>
        <taxon>Chlorophyceae</taxon>
        <taxon>CS clade</taxon>
        <taxon>Chlamydomonadales</taxon>
        <taxon>Tetrabaenaceae</taxon>
        <taxon>Tetrabaena</taxon>
    </lineage>
</organism>
<evidence type="ECO:0000313" key="4">
    <source>
        <dbReference type="Proteomes" id="UP000236333"/>
    </source>
</evidence>
<feature type="region of interest" description="Disordered" evidence="1">
    <location>
        <begin position="505"/>
        <end position="536"/>
    </location>
</feature>
<dbReference type="EMBL" id="PGGS01000264">
    <property type="protein sequence ID" value="PNH06015.1"/>
    <property type="molecule type" value="Genomic_DNA"/>
</dbReference>
<feature type="chain" id="PRO_5014438459" evidence="2">
    <location>
        <begin position="25"/>
        <end position="536"/>
    </location>
</feature>
<gene>
    <name evidence="3" type="ORF">TSOC_007680</name>
</gene>
<proteinExistence type="predicted"/>
<dbReference type="Proteomes" id="UP000236333">
    <property type="component" value="Unassembled WGS sequence"/>
</dbReference>
<reference evidence="3 4" key="1">
    <citation type="journal article" date="2017" name="Mol. Biol. Evol.">
        <title>The 4-celled Tetrabaena socialis nuclear genome reveals the essential components for genetic control of cell number at the origin of multicellularity in the volvocine lineage.</title>
        <authorList>
            <person name="Featherston J."/>
            <person name="Arakaki Y."/>
            <person name="Hanschen E.R."/>
            <person name="Ferris P.J."/>
            <person name="Michod R.E."/>
            <person name="Olson B.J.S.C."/>
            <person name="Nozaki H."/>
            <person name="Durand P.M."/>
        </authorList>
    </citation>
    <scope>NUCLEOTIDE SEQUENCE [LARGE SCALE GENOMIC DNA]</scope>
    <source>
        <strain evidence="3 4">NIES-571</strain>
    </source>
</reference>
<evidence type="ECO:0000256" key="1">
    <source>
        <dbReference type="SAM" id="MobiDB-lite"/>
    </source>
</evidence>
<protein>
    <submittedName>
        <fullName evidence="3">Uncharacterized protein</fullName>
    </submittedName>
</protein>
<dbReference type="OrthoDB" id="551479at2759"/>
<feature type="signal peptide" evidence="2">
    <location>
        <begin position="1"/>
        <end position="24"/>
    </location>
</feature>
<evidence type="ECO:0000256" key="2">
    <source>
        <dbReference type="SAM" id="SignalP"/>
    </source>
</evidence>
<keyword evidence="4" id="KW-1185">Reference proteome</keyword>